<gene>
    <name evidence="1" type="ORF">KEG57_44685</name>
</gene>
<sequence>MRDRFGKIVSFVGGAALVAVFGTLGAGAWRDYRMAGAGCRSRAPRGVARISWAT</sequence>
<reference evidence="1 2" key="1">
    <citation type="submission" date="2021-04" db="EMBL/GenBank/DDBJ databases">
        <title>Genome analysis of Polyangium sp.</title>
        <authorList>
            <person name="Li Y."/>
            <person name="Wang J."/>
        </authorList>
    </citation>
    <scope>NUCLEOTIDE SEQUENCE [LARGE SCALE GENOMIC DNA]</scope>
    <source>
        <strain evidence="1 2">SDU14</strain>
    </source>
</reference>
<protein>
    <submittedName>
        <fullName evidence="1">Uncharacterized protein</fullName>
    </submittedName>
</protein>
<organism evidence="1 2">
    <name type="scientific">Polyangium jinanense</name>
    <dbReference type="NCBI Taxonomy" id="2829994"/>
    <lineage>
        <taxon>Bacteria</taxon>
        <taxon>Pseudomonadati</taxon>
        <taxon>Myxococcota</taxon>
        <taxon>Polyangia</taxon>
        <taxon>Polyangiales</taxon>
        <taxon>Polyangiaceae</taxon>
        <taxon>Polyangium</taxon>
    </lineage>
</organism>
<dbReference type="Proteomes" id="UP001151081">
    <property type="component" value="Unassembled WGS sequence"/>
</dbReference>
<accession>A0A9X3XE16</accession>
<evidence type="ECO:0000313" key="1">
    <source>
        <dbReference type="EMBL" id="MDC3987645.1"/>
    </source>
</evidence>
<dbReference type="RefSeq" id="WP_272424879.1">
    <property type="nucleotide sequence ID" value="NZ_JAGTJJ010000056.1"/>
</dbReference>
<evidence type="ECO:0000313" key="2">
    <source>
        <dbReference type="Proteomes" id="UP001151081"/>
    </source>
</evidence>
<dbReference type="EMBL" id="JAGTJJ010000056">
    <property type="protein sequence ID" value="MDC3987645.1"/>
    <property type="molecule type" value="Genomic_DNA"/>
</dbReference>
<comment type="caution">
    <text evidence="1">The sequence shown here is derived from an EMBL/GenBank/DDBJ whole genome shotgun (WGS) entry which is preliminary data.</text>
</comment>
<dbReference type="AlphaFoldDB" id="A0A9X3XE16"/>
<keyword evidence="2" id="KW-1185">Reference proteome</keyword>
<proteinExistence type="predicted"/>
<name>A0A9X3XE16_9BACT</name>